<dbReference type="SUPFAM" id="SSF53335">
    <property type="entry name" value="S-adenosyl-L-methionine-dependent methyltransferases"/>
    <property type="match status" value="1"/>
</dbReference>
<dbReference type="InterPro" id="IPR002052">
    <property type="entry name" value="DNA_methylase_N6_adenine_CS"/>
</dbReference>
<dbReference type="HOGENOM" id="CLU_029646_2_1_1"/>
<dbReference type="PANTHER" id="PTHR13370">
    <property type="entry name" value="RNA METHYLASE-RELATED"/>
    <property type="match status" value="1"/>
</dbReference>
<dbReference type="GO" id="GO:0160102">
    <property type="term" value="F:tRNA (guanine(10)-N2)-methyltransferase activity"/>
    <property type="evidence" value="ECO:0007669"/>
    <property type="project" value="UniProtKB-EC"/>
</dbReference>
<reference evidence="3 4" key="1">
    <citation type="journal article" date="2013" name="J. Biotechnol.">
        <title>Establishment and interpretation of the genome sequence of the phytopathogenic fungus Rhizoctonia solani AG1-IB isolate 7/3/14.</title>
        <authorList>
            <person name="Wibberg D.W."/>
            <person name="Jelonek L.J."/>
            <person name="Rupp O.R."/>
            <person name="Hennig M.H."/>
            <person name="Eikmeyer F.E."/>
            <person name="Goesmann A.G."/>
            <person name="Hartmann A.H."/>
            <person name="Borriss R.B."/>
            <person name="Grosch R.G."/>
            <person name="Puehler A.P."/>
            <person name="Schlueter A.S."/>
        </authorList>
    </citation>
    <scope>NUCLEOTIDE SEQUENCE [LARGE SCALE GENOMIC DNA]</scope>
    <source>
        <strain evidence="4">AG1-IB / isolate 7/3/14</strain>
    </source>
</reference>
<dbReference type="GO" id="GO:0005737">
    <property type="term" value="C:cytoplasm"/>
    <property type="evidence" value="ECO:0007669"/>
    <property type="project" value="TreeGrafter"/>
</dbReference>
<organism evidence="3 4">
    <name type="scientific">Thanatephorus cucumeris (strain AG1-IB / isolate 7/3/14)</name>
    <name type="common">Lettuce bottom rot fungus</name>
    <name type="synonym">Rhizoctonia solani</name>
    <dbReference type="NCBI Taxonomy" id="1108050"/>
    <lineage>
        <taxon>Eukaryota</taxon>
        <taxon>Fungi</taxon>
        <taxon>Dikarya</taxon>
        <taxon>Basidiomycota</taxon>
        <taxon>Agaricomycotina</taxon>
        <taxon>Agaricomycetes</taxon>
        <taxon>Cantharellales</taxon>
        <taxon>Ceratobasidiaceae</taxon>
        <taxon>Rhizoctonia</taxon>
        <taxon>Rhizoctonia solani AG-1</taxon>
    </lineage>
</organism>
<dbReference type="EMBL" id="CAOJ01004068">
    <property type="protein sequence ID" value="CCO29003.1"/>
    <property type="molecule type" value="Genomic_DNA"/>
</dbReference>
<dbReference type="PIRSF" id="PIRSF017259">
    <property type="entry name" value="tRNA_mtfrase_TRM11"/>
    <property type="match status" value="1"/>
</dbReference>
<dbReference type="PROSITE" id="PS00092">
    <property type="entry name" value="N6_MTASE"/>
    <property type="match status" value="1"/>
</dbReference>
<dbReference type="InterPro" id="IPR029063">
    <property type="entry name" value="SAM-dependent_MTases_sf"/>
</dbReference>
<name>M5BN15_THACB</name>
<dbReference type="GO" id="GO:0032259">
    <property type="term" value="P:methylation"/>
    <property type="evidence" value="ECO:0007669"/>
    <property type="project" value="UniProtKB-KW"/>
</dbReference>
<comment type="caution">
    <text evidence="3">The sequence shown here is derived from an EMBL/GenBank/DDBJ whole genome shotgun (WGS) entry which is preliminary data.</text>
</comment>
<sequence>MGYQGKIDMTTPEFIMACIEEYPDPHGWPRHKRQIDGEFRQAIFGRLIVEGTARKLIAAFDVKKRSYYGNTSMEAEVSLLMANQTMTAAYFGALVFGSDIDGRQMRGKEETPGIRKAAAQRGGLFDAIVTDPPYGVRAGAKRLGRKDGQEMRTEPLVLQDGSLSYTHKTYVPPTKPYELSALASDLVELARYLLVPGGRLVFFLPTVTDDYAPVDIPNCEGMRLVANSLQNFGKWGRRLITMEKSTKEEYPAPTFGLEQHANKHVPAHKNFRDKYFKGFRKDDEVDTNMDGVGTSN</sequence>
<protein>
    <submittedName>
        <fullName evidence="3">tRNA (Guanine(10)-N2)-methyltransferase</fullName>
        <ecNumber evidence="3">2.1.1.214</ecNumber>
    </submittedName>
</protein>
<evidence type="ECO:0000256" key="1">
    <source>
        <dbReference type="ARBA" id="ARBA00022603"/>
    </source>
</evidence>
<dbReference type="Gene3D" id="3.40.50.150">
    <property type="entry name" value="Vaccinia Virus protein VP39"/>
    <property type="match status" value="1"/>
</dbReference>
<evidence type="ECO:0000313" key="4">
    <source>
        <dbReference type="Proteomes" id="UP000012065"/>
    </source>
</evidence>
<keyword evidence="1 3" id="KW-0489">Methyltransferase</keyword>
<dbReference type="GO" id="GO:0003676">
    <property type="term" value="F:nucleic acid binding"/>
    <property type="evidence" value="ECO:0007669"/>
    <property type="project" value="InterPro"/>
</dbReference>
<evidence type="ECO:0000256" key="2">
    <source>
        <dbReference type="ARBA" id="ARBA00022679"/>
    </source>
</evidence>
<evidence type="ECO:0000313" key="3">
    <source>
        <dbReference type="EMBL" id="CCO29003.1"/>
    </source>
</evidence>
<dbReference type="Proteomes" id="UP000012065">
    <property type="component" value="Unassembled WGS sequence"/>
</dbReference>
<accession>M5BN15</accession>
<dbReference type="AlphaFoldDB" id="M5BN15"/>
<keyword evidence="2 3" id="KW-0808">Transferase</keyword>
<dbReference type="EC" id="2.1.1.214" evidence="3"/>
<proteinExistence type="predicted"/>
<dbReference type="PANTHER" id="PTHR13370:SF3">
    <property type="entry name" value="TRNA (GUANINE(10)-N2)-METHYLTRANSFERASE HOMOLOG"/>
    <property type="match status" value="1"/>
</dbReference>
<gene>
    <name evidence="3" type="ORF">BN14_03005</name>
</gene>